<comment type="caution">
    <text evidence="1">The sequence shown here is derived from an EMBL/GenBank/DDBJ whole genome shotgun (WGS) entry which is preliminary data.</text>
</comment>
<reference evidence="1" key="1">
    <citation type="journal article" date="2021" name="Nat. Commun.">
        <title>Genetic determinants of endophytism in the Arabidopsis root mycobiome.</title>
        <authorList>
            <person name="Mesny F."/>
            <person name="Miyauchi S."/>
            <person name="Thiergart T."/>
            <person name="Pickel B."/>
            <person name="Atanasova L."/>
            <person name="Karlsson M."/>
            <person name="Huettel B."/>
            <person name="Barry K.W."/>
            <person name="Haridas S."/>
            <person name="Chen C."/>
            <person name="Bauer D."/>
            <person name="Andreopoulos W."/>
            <person name="Pangilinan J."/>
            <person name="LaButti K."/>
            <person name="Riley R."/>
            <person name="Lipzen A."/>
            <person name="Clum A."/>
            <person name="Drula E."/>
            <person name="Henrissat B."/>
            <person name="Kohler A."/>
            <person name="Grigoriev I.V."/>
            <person name="Martin F.M."/>
            <person name="Hacquard S."/>
        </authorList>
    </citation>
    <scope>NUCLEOTIDE SEQUENCE</scope>
    <source>
        <strain evidence="1">MPI-CAGE-CH-0235</strain>
    </source>
</reference>
<sequence length="318" mass="35998">MADGKVTKDSFMRGHVPKETPTGKIASDLWMKHCGWLEGTDTSWTNDWLWRPLDAFFLGYWSYSPVNIRNLPPPVPNDLDPAERKKGAVLWDDAFEDLLRISLKQQHIPISWYVERRKYRLEEMRRTGARREALEMNGLINAGLVAPAPSGVTFDPERDDWVVTTSIPPSLIRAVEDMAFGSPILDSDSIMERLSMHLLSADVASYSIGLLASEDRYPADELELYDERRAAVAELQGSWEEVLAKSGHRESKRGGTFVIREPNAQQISEAFQAAIKEYQELHKKPGTASGLTTGSYTRDGEKVRFAFYEFVQPSEKKS</sequence>
<evidence type="ECO:0000313" key="2">
    <source>
        <dbReference type="Proteomes" id="UP000813444"/>
    </source>
</evidence>
<evidence type="ECO:0000313" key="1">
    <source>
        <dbReference type="EMBL" id="KAH7308130.1"/>
    </source>
</evidence>
<name>A0A8K0SFT8_9HYPO</name>
<accession>A0A8K0SFT8</accession>
<dbReference type="EMBL" id="JAGPNK010000016">
    <property type="protein sequence ID" value="KAH7308130.1"/>
    <property type="molecule type" value="Genomic_DNA"/>
</dbReference>
<organism evidence="1 2">
    <name type="scientific">Stachybotrys elegans</name>
    <dbReference type="NCBI Taxonomy" id="80388"/>
    <lineage>
        <taxon>Eukaryota</taxon>
        <taxon>Fungi</taxon>
        <taxon>Dikarya</taxon>
        <taxon>Ascomycota</taxon>
        <taxon>Pezizomycotina</taxon>
        <taxon>Sordariomycetes</taxon>
        <taxon>Hypocreomycetidae</taxon>
        <taxon>Hypocreales</taxon>
        <taxon>Stachybotryaceae</taxon>
        <taxon>Stachybotrys</taxon>
    </lineage>
</organism>
<gene>
    <name evidence="1" type="ORF">B0I35DRAFT_442941</name>
</gene>
<dbReference type="AlphaFoldDB" id="A0A8K0SFT8"/>
<dbReference type="Proteomes" id="UP000813444">
    <property type="component" value="Unassembled WGS sequence"/>
</dbReference>
<protein>
    <submittedName>
        <fullName evidence="1">Uncharacterized protein</fullName>
    </submittedName>
</protein>
<keyword evidence="2" id="KW-1185">Reference proteome</keyword>
<proteinExistence type="predicted"/>